<dbReference type="Gene3D" id="2.60.40.420">
    <property type="entry name" value="Cupredoxins - blue copper proteins"/>
    <property type="match status" value="1"/>
</dbReference>
<evidence type="ECO:0000313" key="3">
    <source>
        <dbReference type="Proteomes" id="UP000446768"/>
    </source>
</evidence>
<proteinExistence type="predicted"/>
<accession>A0A7X2LXS1</accession>
<dbReference type="RefSeq" id="WP_154382037.1">
    <property type="nucleotide sequence ID" value="NZ_WKJJ01000033.1"/>
</dbReference>
<sequence length="103" mass="11265">MLVAWAPLWATELRAGYEIKQGRIASPAPTLRIAQGDTLVLLLNSDTALDLHLHGYDVQLALKPRTPGRLQLVAHTLGRFPLATHGKGHHHGPALLYLEVVPK</sequence>
<organism evidence="2 3">
    <name type="scientific">Pseudoduganella rivuli</name>
    <dbReference type="NCBI Taxonomy" id="2666085"/>
    <lineage>
        <taxon>Bacteria</taxon>
        <taxon>Pseudomonadati</taxon>
        <taxon>Pseudomonadota</taxon>
        <taxon>Betaproteobacteria</taxon>
        <taxon>Burkholderiales</taxon>
        <taxon>Oxalobacteraceae</taxon>
        <taxon>Telluria group</taxon>
        <taxon>Pseudoduganella</taxon>
    </lineage>
</organism>
<evidence type="ECO:0008006" key="4">
    <source>
        <dbReference type="Google" id="ProtNLM"/>
    </source>
</evidence>
<dbReference type="InterPro" id="IPR008972">
    <property type="entry name" value="Cupredoxin"/>
</dbReference>
<name>A0A7X2LXS1_9BURK</name>
<dbReference type="EMBL" id="WKJJ01000033">
    <property type="protein sequence ID" value="MRV76487.1"/>
    <property type="molecule type" value="Genomic_DNA"/>
</dbReference>
<gene>
    <name evidence="2" type="ORF">GJ700_32730</name>
</gene>
<comment type="subcellular location">
    <subcellularLocation>
        <location evidence="1">Periplasm</location>
    </subcellularLocation>
</comment>
<dbReference type="AlphaFoldDB" id="A0A7X2LXS1"/>
<keyword evidence="3" id="KW-1185">Reference proteome</keyword>
<evidence type="ECO:0000313" key="2">
    <source>
        <dbReference type="EMBL" id="MRV76487.1"/>
    </source>
</evidence>
<dbReference type="SUPFAM" id="SSF49503">
    <property type="entry name" value="Cupredoxins"/>
    <property type="match status" value="1"/>
</dbReference>
<comment type="caution">
    <text evidence="2">The sequence shown here is derived from an EMBL/GenBank/DDBJ whole genome shotgun (WGS) entry which is preliminary data.</text>
</comment>
<evidence type="ECO:0000256" key="1">
    <source>
        <dbReference type="ARBA" id="ARBA00004418"/>
    </source>
</evidence>
<protein>
    <recommendedName>
        <fullName evidence="4">Plastocyanin-like domain-containing protein</fullName>
    </recommendedName>
</protein>
<reference evidence="2 3" key="1">
    <citation type="submission" date="2019-11" db="EMBL/GenBank/DDBJ databases">
        <title>Novel species isolated from a subtropical stream in China.</title>
        <authorList>
            <person name="Lu H."/>
        </authorList>
    </citation>
    <scope>NUCLEOTIDE SEQUENCE [LARGE SCALE GENOMIC DNA]</scope>
    <source>
        <strain evidence="2 3">FT92W</strain>
    </source>
</reference>
<dbReference type="GO" id="GO:0042597">
    <property type="term" value="C:periplasmic space"/>
    <property type="evidence" value="ECO:0007669"/>
    <property type="project" value="UniProtKB-SubCell"/>
</dbReference>
<dbReference type="Proteomes" id="UP000446768">
    <property type="component" value="Unassembled WGS sequence"/>
</dbReference>